<dbReference type="PANTHER" id="PTHR30250">
    <property type="entry name" value="PST FAMILY PREDICTED COLANIC ACID TRANSPORTER"/>
    <property type="match status" value="1"/>
</dbReference>
<feature type="transmembrane region" description="Helical" evidence="6">
    <location>
        <begin position="383"/>
        <end position="399"/>
    </location>
</feature>
<feature type="transmembrane region" description="Helical" evidence="6">
    <location>
        <begin position="327"/>
        <end position="345"/>
    </location>
</feature>
<evidence type="ECO:0000313" key="7">
    <source>
        <dbReference type="EMBL" id="EDS20137.1"/>
    </source>
</evidence>
<dbReference type="PANTHER" id="PTHR30250:SF11">
    <property type="entry name" value="O-ANTIGEN TRANSPORTER-RELATED"/>
    <property type="match status" value="1"/>
</dbReference>
<feature type="transmembrane region" description="Helical" evidence="6">
    <location>
        <begin position="405"/>
        <end position="425"/>
    </location>
</feature>
<reference evidence="7" key="2">
    <citation type="submission" date="2014-06" db="EMBL/GenBank/DDBJ databases">
        <title>Draft genome sequence of Clostridium ramosum(DSM 1402).</title>
        <authorList>
            <person name="Sudarsanam P."/>
            <person name="Ley R."/>
            <person name="Guruge J."/>
            <person name="Turnbaugh P.J."/>
            <person name="Mahowald M."/>
            <person name="Liep D."/>
            <person name="Gordon J."/>
        </authorList>
    </citation>
    <scope>NUCLEOTIDE SEQUENCE</scope>
    <source>
        <strain evidence="7">DSM 1402</strain>
    </source>
</reference>
<dbReference type="AlphaFoldDB" id="B0N0E5"/>
<name>B0N0E5_9FIRM</name>
<feature type="transmembrane region" description="Helical" evidence="6">
    <location>
        <begin position="299"/>
        <end position="320"/>
    </location>
</feature>
<feature type="transmembrane region" description="Helical" evidence="6">
    <location>
        <begin position="182"/>
        <end position="199"/>
    </location>
</feature>
<feature type="transmembrane region" description="Helical" evidence="6">
    <location>
        <begin position="52"/>
        <end position="77"/>
    </location>
</feature>
<reference evidence="7" key="1">
    <citation type="submission" date="2007-11" db="EMBL/GenBank/DDBJ databases">
        <authorList>
            <person name="Fulton L."/>
            <person name="Clifton S."/>
            <person name="Fulton B."/>
            <person name="Xu J."/>
            <person name="Minx P."/>
            <person name="Pepin K.H."/>
            <person name="Johnson M."/>
            <person name="Thiruvilangam P."/>
            <person name="Bhonagiri V."/>
            <person name="Nash W.E."/>
            <person name="Mardis E.R."/>
            <person name="Wilson R.K."/>
        </authorList>
    </citation>
    <scope>NUCLEOTIDE SEQUENCE [LARGE SCALE GENOMIC DNA]</scope>
    <source>
        <strain evidence="7">DSM 1402</strain>
    </source>
</reference>
<dbReference type="Pfam" id="PF01943">
    <property type="entry name" value="Polysacc_synt"/>
    <property type="match status" value="1"/>
</dbReference>
<dbReference type="Proteomes" id="UP000005798">
    <property type="component" value="Unassembled WGS sequence"/>
</dbReference>
<comment type="caution">
    <text evidence="7">The sequence shown here is derived from an EMBL/GenBank/DDBJ whole genome shotgun (WGS) entry which is preliminary data.</text>
</comment>
<accession>B0N0E5</accession>
<evidence type="ECO:0000256" key="1">
    <source>
        <dbReference type="ARBA" id="ARBA00004651"/>
    </source>
</evidence>
<gene>
    <name evidence="7" type="ORF">CLORAM_00230</name>
</gene>
<feature type="transmembrane region" description="Helical" evidence="6">
    <location>
        <begin position="112"/>
        <end position="133"/>
    </location>
</feature>
<keyword evidence="3 6" id="KW-0812">Transmembrane</keyword>
<feature type="transmembrane region" description="Helical" evidence="6">
    <location>
        <begin position="83"/>
        <end position="100"/>
    </location>
</feature>
<keyword evidence="5 6" id="KW-0472">Membrane</keyword>
<proteinExistence type="predicted"/>
<evidence type="ECO:0000256" key="3">
    <source>
        <dbReference type="ARBA" id="ARBA00022692"/>
    </source>
</evidence>
<evidence type="ECO:0000256" key="2">
    <source>
        <dbReference type="ARBA" id="ARBA00022475"/>
    </source>
</evidence>
<keyword evidence="4 6" id="KW-1133">Transmembrane helix</keyword>
<feature type="transmembrane region" description="Helical" evidence="6">
    <location>
        <begin position="260"/>
        <end position="279"/>
    </location>
</feature>
<dbReference type="EMBL" id="ABFX02000002">
    <property type="protein sequence ID" value="EDS20137.1"/>
    <property type="molecule type" value="Genomic_DNA"/>
</dbReference>
<evidence type="ECO:0000256" key="5">
    <source>
        <dbReference type="ARBA" id="ARBA00023136"/>
    </source>
</evidence>
<feature type="transmembrane region" description="Helical" evidence="6">
    <location>
        <begin position="139"/>
        <end position="161"/>
    </location>
</feature>
<dbReference type="InterPro" id="IPR050833">
    <property type="entry name" value="Poly_Biosynth_Transport"/>
</dbReference>
<feature type="transmembrane region" description="Helical" evidence="6">
    <location>
        <begin position="205"/>
        <end position="222"/>
    </location>
</feature>
<evidence type="ECO:0000256" key="4">
    <source>
        <dbReference type="ARBA" id="ARBA00022989"/>
    </source>
</evidence>
<keyword evidence="8" id="KW-1185">Reference proteome</keyword>
<evidence type="ECO:0000256" key="6">
    <source>
        <dbReference type="SAM" id="Phobius"/>
    </source>
</evidence>
<organism evidence="7 8">
    <name type="scientific">Thomasclavelia ramosa DSM 1402</name>
    <dbReference type="NCBI Taxonomy" id="445974"/>
    <lineage>
        <taxon>Bacteria</taxon>
        <taxon>Bacillati</taxon>
        <taxon>Bacillota</taxon>
        <taxon>Erysipelotrichia</taxon>
        <taxon>Erysipelotrichales</taxon>
        <taxon>Coprobacillaceae</taxon>
        <taxon>Thomasclavelia</taxon>
    </lineage>
</organism>
<dbReference type="GO" id="GO:0005886">
    <property type="term" value="C:plasma membrane"/>
    <property type="evidence" value="ECO:0007669"/>
    <property type="project" value="UniProtKB-SubCell"/>
</dbReference>
<dbReference type="HOGENOM" id="CLU_022017_7_4_9"/>
<feature type="transmembrane region" description="Helical" evidence="6">
    <location>
        <begin position="20"/>
        <end position="40"/>
    </location>
</feature>
<protein>
    <submittedName>
        <fullName evidence="7">Polysaccharide biosynthesis protein</fullName>
    </submittedName>
</protein>
<feature type="transmembrane region" description="Helical" evidence="6">
    <location>
        <begin position="351"/>
        <end position="371"/>
    </location>
</feature>
<comment type="subcellular location">
    <subcellularLocation>
        <location evidence="1">Cell membrane</location>
        <topology evidence="1">Multi-pass membrane protein</topology>
    </subcellularLocation>
</comment>
<dbReference type="InterPro" id="IPR002797">
    <property type="entry name" value="Polysacc_synth"/>
</dbReference>
<evidence type="ECO:0000313" key="8">
    <source>
        <dbReference type="Proteomes" id="UP000005798"/>
    </source>
</evidence>
<keyword evidence="2" id="KW-1003">Cell membrane</keyword>
<sequence>MVSFYTAVLSAETYGKIDVIFATINLLIPIVALSINNSILRFSLDKNINKNNVFFIGFFVTSCSSILIIIVSLITNIFINNPYFILSALLLIFEIYYLLLSEFIRGLDRNGIYVLFNVLLVIIISLLNIFFLGYMKLQIFGYLYAYLISYGLCSIFLIMIIKPVKLLRNIDKSSIVDTFKIMLNYCVYLIPNSIFWWITTSSDKYIIVFIIGNAFNGVYSVANKIPTIVIYTFQIFIQAWQLSAIKEKGAESEQQFVNQIFKILFVCISLAISFILLILKPFTLFYVGKSYYEAWESGAILVFTAMFNILSSFVGIRYVVEKDNKMNMYTTLLGAVINIILNIILIPHYKLIGAAIATLISYIFVFMVRMYDTKKYLKINMLKFNYLIIFILVFQVLTLFIFNDYWMICGIISFFIISLISILFIKDEVKKIIRSRR</sequence>
<dbReference type="eggNOG" id="COG2244">
    <property type="taxonomic scope" value="Bacteria"/>
</dbReference>